<evidence type="ECO:0000313" key="1">
    <source>
        <dbReference type="EMBL" id="GAH19999.1"/>
    </source>
</evidence>
<name>X1ES77_9ZZZZ</name>
<gene>
    <name evidence="1" type="ORF">S03H2_04325</name>
</gene>
<proteinExistence type="predicted"/>
<dbReference type="EMBL" id="BARU01001700">
    <property type="protein sequence ID" value="GAH19999.1"/>
    <property type="molecule type" value="Genomic_DNA"/>
</dbReference>
<reference evidence="1" key="1">
    <citation type="journal article" date="2014" name="Front. Microbiol.">
        <title>High frequency of phylogenetically diverse reductive dehalogenase-homologous genes in deep subseafloor sedimentary metagenomes.</title>
        <authorList>
            <person name="Kawai M."/>
            <person name="Futagami T."/>
            <person name="Toyoda A."/>
            <person name="Takaki Y."/>
            <person name="Nishi S."/>
            <person name="Hori S."/>
            <person name="Arai W."/>
            <person name="Tsubouchi T."/>
            <person name="Morono Y."/>
            <person name="Uchiyama I."/>
            <person name="Ito T."/>
            <person name="Fujiyama A."/>
            <person name="Inagaki F."/>
            <person name="Takami H."/>
        </authorList>
    </citation>
    <scope>NUCLEOTIDE SEQUENCE</scope>
    <source>
        <strain evidence="1">Expedition CK06-06</strain>
    </source>
</reference>
<organism evidence="1">
    <name type="scientific">marine sediment metagenome</name>
    <dbReference type="NCBI Taxonomy" id="412755"/>
    <lineage>
        <taxon>unclassified sequences</taxon>
        <taxon>metagenomes</taxon>
        <taxon>ecological metagenomes</taxon>
    </lineage>
</organism>
<protein>
    <submittedName>
        <fullName evidence="1">Uncharacterized protein</fullName>
    </submittedName>
</protein>
<comment type="caution">
    <text evidence="1">The sequence shown here is derived from an EMBL/GenBank/DDBJ whole genome shotgun (WGS) entry which is preliminary data.</text>
</comment>
<dbReference type="AlphaFoldDB" id="X1ES77"/>
<sequence length="41" mass="4861">MKFGKDLWDAMRFLIALLKMIIDMFGDNEDKEEAKKNNVKL</sequence>
<accession>X1ES77</accession>